<evidence type="ECO:0000313" key="4">
    <source>
        <dbReference type="Proteomes" id="UP001283341"/>
    </source>
</evidence>
<sequence>MSNIVLSLGLLFILWGACLGTSGKQSNIPIRARPPHTLVDSARPDHSIRTMPSEPPSRCPRLVKGPLKPPQRRPGAVSYAQPSVRKNEIRVDPAGSKQGKAPIYGHPDILLSASVHTLLI</sequence>
<protein>
    <recommendedName>
        <fullName evidence="5">Secreted protein</fullName>
    </recommendedName>
</protein>
<keyword evidence="2" id="KW-0732">Signal</keyword>
<name>A0AAE0MEL7_9PEZI</name>
<dbReference type="EMBL" id="JAUEDM010000001">
    <property type="protein sequence ID" value="KAK3329716.1"/>
    <property type="molecule type" value="Genomic_DNA"/>
</dbReference>
<accession>A0AAE0MEL7</accession>
<comment type="caution">
    <text evidence="3">The sequence shown here is derived from an EMBL/GenBank/DDBJ whole genome shotgun (WGS) entry which is preliminary data.</text>
</comment>
<evidence type="ECO:0000313" key="3">
    <source>
        <dbReference type="EMBL" id="KAK3329716.1"/>
    </source>
</evidence>
<feature type="region of interest" description="Disordered" evidence="1">
    <location>
        <begin position="26"/>
        <end position="102"/>
    </location>
</feature>
<gene>
    <name evidence="3" type="ORF">B0H66DRAFT_35481</name>
</gene>
<proteinExistence type="predicted"/>
<reference evidence="3" key="2">
    <citation type="submission" date="2023-06" db="EMBL/GenBank/DDBJ databases">
        <authorList>
            <consortium name="Lawrence Berkeley National Laboratory"/>
            <person name="Haridas S."/>
            <person name="Hensen N."/>
            <person name="Bonometti L."/>
            <person name="Westerberg I."/>
            <person name="Brannstrom I.O."/>
            <person name="Guillou S."/>
            <person name="Cros-Aarteil S."/>
            <person name="Calhoun S."/>
            <person name="Kuo A."/>
            <person name="Mondo S."/>
            <person name="Pangilinan J."/>
            <person name="Riley R."/>
            <person name="Labutti K."/>
            <person name="Andreopoulos B."/>
            <person name="Lipzen A."/>
            <person name="Chen C."/>
            <person name="Yanf M."/>
            <person name="Daum C."/>
            <person name="Ng V."/>
            <person name="Clum A."/>
            <person name="Steindorff A."/>
            <person name="Ohm R."/>
            <person name="Martin F."/>
            <person name="Silar P."/>
            <person name="Natvig D."/>
            <person name="Lalanne C."/>
            <person name="Gautier V."/>
            <person name="Ament-Velasquez S.L."/>
            <person name="Kruys A."/>
            <person name="Hutchinson M.I."/>
            <person name="Powell A.J."/>
            <person name="Barry K."/>
            <person name="Miller A.N."/>
            <person name="Grigoriev I.V."/>
            <person name="Debuchy R."/>
            <person name="Gladieux P."/>
            <person name="Thoren M.H."/>
            <person name="Johannesson H."/>
        </authorList>
    </citation>
    <scope>NUCLEOTIDE SEQUENCE</scope>
    <source>
        <strain evidence="3">CBS 118394</strain>
    </source>
</reference>
<reference evidence="3" key="1">
    <citation type="journal article" date="2023" name="Mol. Phylogenet. Evol.">
        <title>Genome-scale phylogeny and comparative genomics of the fungal order Sordariales.</title>
        <authorList>
            <person name="Hensen N."/>
            <person name="Bonometti L."/>
            <person name="Westerberg I."/>
            <person name="Brannstrom I.O."/>
            <person name="Guillou S."/>
            <person name="Cros-Aarteil S."/>
            <person name="Calhoun S."/>
            <person name="Haridas S."/>
            <person name="Kuo A."/>
            <person name="Mondo S."/>
            <person name="Pangilinan J."/>
            <person name="Riley R."/>
            <person name="LaButti K."/>
            <person name="Andreopoulos B."/>
            <person name="Lipzen A."/>
            <person name="Chen C."/>
            <person name="Yan M."/>
            <person name="Daum C."/>
            <person name="Ng V."/>
            <person name="Clum A."/>
            <person name="Steindorff A."/>
            <person name="Ohm R.A."/>
            <person name="Martin F."/>
            <person name="Silar P."/>
            <person name="Natvig D.O."/>
            <person name="Lalanne C."/>
            <person name="Gautier V."/>
            <person name="Ament-Velasquez S.L."/>
            <person name="Kruys A."/>
            <person name="Hutchinson M.I."/>
            <person name="Powell A.J."/>
            <person name="Barry K."/>
            <person name="Miller A.N."/>
            <person name="Grigoriev I.V."/>
            <person name="Debuchy R."/>
            <person name="Gladieux P."/>
            <person name="Hiltunen Thoren M."/>
            <person name="Johannesson H."/>
        </authorList>
    </citation>
    <scope>NUCLEOTIDE SEQUENCE</scope>
    <source>
        <strain evidence="3">CBS 118394</strain>
    </source>
</reference>
<evidence type="ECO:0000256" key="1">
    <source>
        <dbReference type="SAM" id="MobiDB-lite"/>
    </source>
</evidence>
<evidence type="ECO:0008006" key="5">
    <source>
        <dbReference type="Google" id="ProtNLM"/>
    </source>
</evidence>
<dbReference type="Proteomes" id="UP001283341">
    <property type="component" value="Unassembled WGS sequence"/>
</dbReference>
<dbReference type="AlphaFoldDB" id="A0AAE0MEL7"/>
<feature type="chain" id="PRO_5041997195" description="Secreted protein" evidence="2">
    <location>
        <begin position="21"/>
        <end position="120"/>
    </location>
</feature>
<feature type="signal peptide" evidence="2">
    <location>
        <begin position="1"/>
        <end position="20"/>
    </location>
</feature>
<organism evidence="3 4">
    <name type="scientific">Apodospora peruviana</name>
    <dbReference type="NCBI Taxonomy" id="516989"/>
    <lineage>
        <taxon>Eukaryota</taxon>
        <taxon>Fungi</taxon>
        <taxon>Dikarya</taxon>
        <taxon>Ascomycota</taxon>
        <taxon>Pezizomycotina</taxon>
        <taxon>Sordariomycetes</taxon>
        <taxon>Sordariomycetidae</taxon>
        <taxon>Sordariales</taxon>
        <taxon>Lasiosphaeriaceae</taxon>
        <taxon>Apodospora</taxon>
    </lineage>
</organism>
<evidence type="ECO:0000256" key="2">
    <source>
        <dbReference type="SAM" id="SignalP"/>
    </source>
</evidence>
<keyword evidence="4" id="KW-1185">Reference proteome</keyword>